<evidence type="ECO:0000313" key="6">
    <source>
        <dbReference type="EMBL" id="KAK2552913.1"/>
    </source>
</evidence>
<dbReference type="InterPro" id="IPR013819">
    <property type="entry name" value="LipOase_C"/>
</dbReference>
<dbReference type="InterPro" id="IPR000907">
    <property type="entry name" value="LipOase"/>
</dbReference>
<dbReference type="GO" id="GO:0046872">
    <property type="term" value="F:metal ion binding"/>
    <property type="evidence" value="ECO:0007669"/>
    <property type="project" value="UniProtKB-KW"/>
</dbReference>
<reference evidence="6" key="1">
    <citation type="journal article" date="2023" name="G3 (Bethesda)">
        <title>Whole genome assembly and annotation of the endangered Caribbean coral Acropora cervicornis.</title>
        <authorList>
            <person name="Selwyn J.D."/>
            <person name="Vollmer S.V."/>
        </authorList>
    </citation>
    <scope>NUCLEOTIDE SEQUENCE</scope>
    <source>
        <strain evidence="6">K2</strain>
    </source>
</reference>
<evidence type="ECO:0000256" key="4">
    <source>
        <dbReference type="SAM" id="SignalP"/>
    </source>
</evidence>
<name>A0AAD9Q1H4_ACRCE</name>
<dbReference type="GO" id="GO:0034440">
    <property type="term" value="P:lipid oxidation"/>
    <property type="evidence" value="ECO:0007669"/>
    <property type="project" value="InterPro"/>
</dbReference>
<feature type="signal peptide" evidence="4">
    <location>
        <begin position="1"/>
        <end position="21"/>
    </location>
</feature>
<dbReference type="PROSITE" id="PS51393">
    <property type="entry name" value="LIPOXYGENASE_3"/>
    <property type="match status" value="1"/>
</dbReference>
<dbReference type="PRINTS" id="PR00087">
    <property type="entry name" value="LIPOXYGENASE"/>
</dbReference>
<protein>
    <submittedName>
        <fullName evidence="6">Polyunsaturated fatty acid 5-lipoxygenase</fullName>
    </submittedName>
</protein>
<dbReference type="Proteomes" id="UP001249851">
    <property type="component" value="Unassembled WGS sequence"/>
</dbReference>
<keyword evidence="7" id="KW-1185">Reference proteome</keyword>
<dbReference type="SUPFAM" id="SSF48484">
    <property type="entry name" value="Lipoxigenase"/>
    <property type="match status" value="1"/>
</dbReference>
<proteinExistence type="predicted"/>
<dbReference type="Pfam" id="PF00305">
    <property type="entry name" value="Lipoxygenase"/>
    <property type="match status" value="1"/>
</dbReference>
<dbReference type="Gene3D" id="3.10.450.60">
    <property type="match status" value="1"/>
</dbReference>
<comment type="caution">
    <text evidence="6">The sequence shown here is derived from an EMBL/GenBank/DDBJ whole genome shotgun (WGS) entry which is preliminary data.</text>
</comment>
<organism evidence="6 7">
    <name type="scientific">Acropora cervicornis</name>
    <name type="common">Staghorn coral</name>
    <dbReference type="NCBI Taxonomy" id="6130"/>
    <lineage>
        <taxon>Eukaryota</taxon>
        <taxon>Metazoa</taxon>
        <taxon>Cnidaria</taxon>
        <taxon>Anthozoa</taxon>
        <taxon>Hexacorallia</taxon>
        <taxon>Scleractinia</taxon>
        <taxon>Astrocoeniina</taxon>
        <taxon>Acroporidae</taxon>
        <taxon>Acropora</taxon>
    </lineage>
</organism>
<dbReference type="EMBL" id="JARQWQ010000082">
    <property type="protein sequence ID" value="KAK2552913.1"/>
    <property type="molecule type" value="Genomic_DNA"/>
</dbReference>
<reference evidence="6" key="2">
    <citation type="journal article" date="2023" name="Science">
        <title>Genomic signatures of disease resistance in endangered staghorn corals.</title>
        <authorList>
            <person name="Vollmer S.V."/>
            <person name="Selwyn J.D."/>
            <person name="Despard B.A."/>
            <person name="Roesel C.L."/>
        </authorList>
    </citation>
    <scope>NUCLEOTIDE SEQUENCE</scope>
    <source>
        <strain evidence="6">K2</strain>
    </source>
</reference>
<feature type="chain" id="PRO_5042087069" evidence="4">
    <location>
        <begin position="22"/>
        <end position="561"/>
    </location>
</feature>
<feature type="domain" description="Lipoxygenase" evidence="5">
    <location>
        <begin position="1"/>
        <end position="561"/>
    </location>
</feature>
<evidence type="ECO:0000256" key="3">
    <source>
        <dbReference type="ARBA" id="ARBA00023002"/>
    </source>
</evidence>
<dbReference type="Gene3D" id="1.20.245.10">
    <property type="entry name" value="Lipoxygenase-1, Domain 5"/>
    <property type="match status" value="1"/>
</dbReference>
<dbReference type="InterPro" id="IPR036226">
    <property type="entry name" value="LipOase_C_sf"/>
</dbReference>
<accession>A0AAD9Q1H4</accession>
<evidence type="ECO:0000313" key="7">
    <source>
        <dbReference type="Proteomes" id="UP001249851"/>
    </source>
</evidence>
<evidence type="ECO:0000259" key="5">
    <source>
        <dbReference type="PROSITE" id="PS51393"/>
    </source>
</evidence>
<sequence length="561" mass="65045">MNLPFPLSAINLSLLINLTLADPFSKPWLMLYTYMLKLNRELIKTYPKINMKKFSKISDYEQVYHFFMKQQQKNPALRSFFRFPSQEEPFKSVINNATWREDRVFVEQRLAGLNPMSLEKVTEGQGSVGVKWSELRKRLNMKFNWDLAVSKSLARNIKLEDAIKDGSIFVSQFPFFDNLPTVYPEIVTKTMPNRKMWSSMSPIALFVSHQGKNWAPAQLKPVAIQLDYTNDSTVRTADDGDMWLLAKESFQVTDYAYVEMVEHLLRTHLMMEPFCVCFLRHLSKWHPIHQLMKYHCRGLIVTNKIGFPKLVRENGYMHQLFAIGNTGAIALLIRAYQSLTWADTDFRGKNKARGINDRSKLPYFPYRDDGELIYKAMEDLVNEYVNFYYTADQDVLLDQEMQSFATEISAELRGFPREIKTRLELKDIITRLIWTSTAQHTAVNYPIAAYGAYTPNMPTKLYDDDRVPHDAFNLYRFPNGVLPAVQAGVAMGLGSLRLDRLFDYGTQLQDQAGSVIVTKHYNRLHSVIKPLLDKRNKARFQEGYLTYPYLSPAWIPNSICT</sequence>
<dbReference type="GO" id="GO:0016702">
    <property type="term" value="F:oxidoreductase activity, acting on single donors with incorporation of molecular oxygen, incorporation of two atoms of oxygen"/>
    <property type="evidence" value="ECO:0007669"/>
    <property type="project" value="InterPro"/>
</dbReference>
<gene>
    <name evidence="6" type="ORF">P5673_025865</name>
</gene>
<keyword evidence="4" id="KW-0732">Signal</keyword>
<keyword evidence="1" id="KW-0479">Metal-binding</keyword>
<keyword evidence="3" id="KW-0560">Oxidoreductase</keyword>
<dbReference type="AlphaFoldDB" id="A0AAD9Q1H4"/>
<evidence type="ECO:0000256" key="1">
    <source>
        <dbReference type="ARBA" id="ARBA00022723"/>
    </source>
</evidence>
<dbReference type="PANTHER" id="PTHR11771">
    <property type="entry name" value="LIPOXYGENASE"/>
    <property type="match status" value="1"/>
</dbReference>
<evidence type="ECO:0000256" key="2">
    <source>
        <dbReference type="ARBA" id="ARBA00022964"/>
    </source>
</evidence>
<keyword evidence="2" id="KW-0223">Dioxygenase</keyword>